<protein>
    <recommendedName>
        <fullName evidence="4">Rab-GAP TBC domain-containing protein</fullName>
    </recommendedName>
</protein>
<gene>
    <name evidence="5" type="ORF">PYW07_001367</name>
</gene>
<dbReference type="PROSITE" id="PS50086">
    <property type="entry name" value="TBC_RABGAP"/>
    <property type="match status" value="1"/>
</dbReference>
<feature type="region of interest" description="Disordered" evidence="2">
    <location>
        <begin position="1"/>
        <end position="60"/>
    </location>
</feature>
<keyword evidence="3" id="KW-0812">Transmembrane</keyword>
<dbReference type="InterPro" id="IPR045913">
    <property type="entry name" value="TBC20/Gyp8-like"/>
</dbReference>
<dbReference type="FunFam" id="1.10.8.1310:FF:000001">
    <property type="entry name" value="TBC1 domain family, member 20"/>
    <property type="match status" value="1"/>
</dbReference>
<keyword evidence="3" id="KW-0472">Membrane</keyword>
<feature type="compositionally biased region" description="Polar residues" evidence="2">
    <location>
        <begin position="356"/>
        <end position="373"/>
    </location>
</feature>
<dbReference type="Gene3D" id="1.10.8.1310">
    <property type="match status" value="1"/>
</dbReference>
<dbReference type="PANTHER" id="PTHR20913:SF7">
    <property type="entry name" value="RE60063P"/>
    <property type="match status" value="1"/>
</dbReference>
<organism evidence="5 6">
    <name type="scientific">Mythimna separata</name>
    <name type="common">Oriental armyworm</name>
    <name type="synonym">Pseudaletia separata</name>
    <dbReference type="NCBI Taxonomy" id="271217"/>
    <lineage>
        <taxon>Eukaryota</taxon>
        <taxon>Metazoa</taxon>
        <taxon>Ecdysozoa</taxon>
        <taxon>Arthropoda</taxon>
        <taxon>Hexapoda</taxon>
        <taxon>Insecta</taxon>
        <taxon>Pterygota</taxon>
        <taxon>Neoptera</taxon>
        <taxon>Endopterygota</taxon>
        <taxon>Lepidoptera</taxon>
        <taxon>Glossata</taxon>
        <taxon>Ditrysia</taxon>
        <taxon>Noctuoidea</taxon>
        <taxon>Noctuidae</taxon>
        <taxon>Noctuinae</taxon>
        <taxon>Hadenini</taxon>
        <taxon>Mythimna</taxon>
    </lineage>
</organism>
<dbReference type="GO" id="GO:0005096">
    <property type="term" value="F:GTPase activator activity"/>
    <property type="evidence" value="ECO:0007669"/>
    <property type="project" value="UniProtKB-KW"/>
</dbReference>
<dbReference type="Proteomes" id="UP001231518">
    <property type="component" value="Chromosome 10"/>
</dbReference>
<evidence type="ECO:0000256" key="3">
    <source>
        <dbReference type="SAM" id="Phobius"/>
    </source>
</evidence>
<dbReference type="SUPFAM" id="SSF47923">
    <property type="entry name" value="Ypt/Rab-GAP domain of gyp1p"/>
    <property type="match status" value="2"/>
</dbReference>
<evidence type="ECO:0000256" key="2">
    <source>
        <dbReference type="SAM" id="MobiDB-lite"/>
    </source>
</evidence>
<keyword evidence="1" id="KW-0343">GTPase activation</keyword>
<feature type="compositionally biased region" description="Polar residues" evidence="2">
    <location>
        <begin position="412"/>
        <end position="429"/>
    </location>
</feature>
<dbReference type="InterPro" id="IPR035969">
    <property type="entry name" value="Rab-GAP_TBC_sf"/>
</dbReference>
<name>A0AAD8DVW1_MYTSE</name>
<dbReference type="InterPro" id="IPR000195">
    <property type="entry name" value="Rab-GAP-TBC_dom"/>
</dbReference>
<comment type="caution">
    <text evidence="5">The sequence shown here is derived from an EMBL/GenBank/DDBJ whole genome shotgun (WGS) entry which is preliminary data.</text>
</comment>
<accession>A0AAD8DVW1</accession>
<sequence length="542" mass="61896">MESYNSDTDIGDKCNTNGDCSPTPKKQSFDLNNAKNIDDISTPSELKFDEEPDYEDPEVKEKKKDIEKCLENPDCVNLEQWQNFAKGKAGLISDDYRRKIWPLLVGVTQEELTEPPSLDELSTHIEYNQVVLDVNRSLKRFPPGIPYEQRVALQDQLTVLILRVIMKYPHLKYYQGYHDVAITLLLVCGDRASFPLLCRLSYGPEAPLAPFMQTTMKPTQHLLNYMLPVVSRADKKLAECLDKAQVGTMFALPWYLTWFGHSLNKYTDVVRLYDYFLCAPPLFPVYVTAAIVLYRADEVFNCECDMAMLHCLLSRLPDDLPFEDILVTAKQLYEANDPTDLEPEVAALEWRDSCTKPTTPLISSPKSPRSSGENDLPFEDILVTAKQLYEANDPTDLEPEVAALEWRDSCTKPTTPLISSPKSPRSSGENDLPFEDILVTAKQLYEANDPTDLEPEVAALEWREEEQRRLDEERLKRRQIAARNRASGALSSRIRRCIPAALRRLPISRRAVFATATVLLGIYVYYRPDLLFNRRRENGLDL</sequence>
<evidence type="ECO:0000259" key="4">
    <source>
        <dbReference type="PROSITE" id="PS50086"/>
    </source>
</evidence>
<evidence type="ECO:0000313" key="6">
    <source>
        <dbReference type="Proteomes" id="UP001231518"/>
    </source>
</evidence>
<evidence type="ECO:0000313" key="5">
    <source>
        <dbReference type="EMBL" id="KAJ8726669.1"/>
    </source>
</evidence>
<feature type="region of interest" description="Disordered" evidence="2">
    <location>
        <begin position="412"/>
        <end position="432"/>
    </location>
</feature>
<dbReference type="GO" id="GO:0006888">
    <property type="term" value="P:endoplasmic reticulum to Golgi vesicle-mediated transport"/>
    <property type="evidence" value="ECO:0007669"/>
    <property type="project" value="TreeGrafter"/>
</dbReference>
<keyword evidence="3" id="KW-1133">Transmembrane helix</keyword>
<reference evidence="5" key="1">
    <citation type="submission" date="2023-03" db="EMBL/GenBank/DDBJ databases">
        <title>Chromosome-level genomes of two armyworms, Mythimna separata and Mythimna loreyi, provide insights into the biosynthesis and reception of sex pheromones.</title>
        <authorList>
            <person name="Zhao H."/>
        </authorList>
    </citation>
    <scope>NUCLEOTIDE SEQUENCE</scope>
    <source>
        <strain evidence="5">BeijingLab</strain>
        <tissue evidence="5">Pupa</tissue>
    </source>
</reference>
<dbReference type="Pfam" id="PF00566">
    <property type="entry name" value="RabGAP-TBC"/>
    <property type="match status" value="1"/>
</dbReference>
<feature type="domain" description="Rab-GAP TBC" evidence="4">
    <location>
        <begin position="91"/>
        <end position="280"/>
    </location>
</feature>
<feature type="region of interest" description="Disordered" evidence="2">
    <location>
        <begin position="356"/>
        <end position="376"/>
    </location>
</feature>
<keyword evidence="6" id="KW-1185">Reference proteome</keyword>
<proteinExistence type="predicted"/>
<dbReference type="Gene3D" id="1.10.472.80">
    <property type="entry name" value="Ypt/Rab-GAP domain of gyp1p, domain 3"/>
    <property type="match status" value="1"/>
</dbReference>
<dbReference type="AlphaFoldDB" id="A0AAD8DVW1"/>
<dbReference type="SMART" id="SM00164">
    <property type="entry name" value="TBC"/>
    <property type="match status" value="1"/>
</dbReference>
<dbReference type="GO" id="GO:0005789">
    <property type="term" value="C:endoplasmic reticulum membrane"/>
    <property type="evidence" value="ECO:0007669"/>
    <property type="project" value="TreeGrafter"/>
</dbReference>
<feature type="transmembrane region" description="Helical" evidence="3">
    <location>
        <begin position="507"/>
        <end position="526"/>
    </location>
</feature>
<dbReference type="EMBL" id="JARGEI010000009">
    <property type="protein sequence ID" value="KAJ8726669.1"/>
    <property type="molecule type" value="Genomic_DNA"/>
</dbReference>
<dbReference type="PANTHER" id="PTHR20913">
    <property type="entry name" value="TBC1 DOMAIN FAMILY MEMBER 20/GTPASE"/>
    <property type="match status" value="1"/>
</dbReference>
<feature type="compositionally biased region" description="Polar residues" evidence="2">
    <location>
        <begin position="1"/>
        <end position="44"/>
    </location>
</feature>
<evidence type="ECO:0000256" key="1">
    <source>
        <dbReference type="ARBA" id="ARBA00022468"/>
    </source>
</evidence>